<organism evidence="1 2">
    <name type="scientific">Seminavis robusta</name>
    <dbReference type="NCBI Taxonomy" id="568900"/>
    <lineage>
        <taxon>Eukaryota</taxon>
        <taxon>Sar</taxon>
        <taxon>Stramenopiles</taxon>
        <taxon>Ochrophyta</taxon>
        <taxon>Bacillariophyta</taxon>
        <taxon>Bacillariophyceae</taxon>
        <taxon>Bacillariophycidae</taxon>
        <taxon>Naviculales</taxon>
        <taxon>Naviculaceae</taxon>
        <taxon>Seminavis</taxon>
    </lineage>
</organism>
<proteinExistence type="predicted"/>
<reference evidence="1" key="1">
    <citation type="submission" date="2020-06" db="EMBL/GenBank/DDBJ databases">
        <authorList>
            <consortium name="Plant Systems Biology data submission"/>
        </authorList>
    </citation>
    <scope>NUCLEOTIDE SEQUENCE</scope>
    <source>
        <strain evidence="1">D6</strain>
    </source>
</reference>
<dbReference type="OrthoDB" id="7485566at2759"/>
<protein>
    <recommendedName>
        <fullName evidence="3">Reverse transcriptase domain-containing protein</fullName>
    </recommendedName>
</protein>
<name>A0A9N8H280_9STRA</name>
<dbReference type="EMBL" id="CAICTM010000014">
    <property type="protein sequence ID" value="CAB9497097.1"/>
    <property type="molecule type" value="Genomic_DNA"/>
</dbReference>
<dbReference type="Proteomes" id="UP001153069">
    <property type="component" value="Unassembled WGS sequence"/>
</dbReference>
<evidence type="ECO:0008006" key="3">
    <source>
        <dbReference type="Google" id="ProtNLM"/>
    </source>
</evidence>
<evidence type="ECO:0000313" key="1">
    <source>
        <dbReference type="EMBL" id="CAB9497097.1"/>
    </source>
</evidence>
<accession>A0A9N8H280</accession>
<comment type="caution">
    <text evidence="1">The sequence shown here is derived from an EMBL/GenBank/DDBJ whole genome shotgun (WGS) entry which is preliminary data.</text>
</comment>
<sequence length="385" mass="43547">MDRCHVYTCVDDLVFAGNDPRDIDWLLDNMVVGKPTLPSRPMPLLTLNPRVPAQSHNELTYHDDYRRADIEYNYRYMVRADEILNTAEIGKTNVTTGSLGTGPHVRSQKHEFIGCQALCLQLYPPPTSYQAKHPRTDRGATDNYFMALHKDPSNLDKLPPYQAKHPRTDRGATDNYCMALHKDPSNLDKLPPIGWAIPPQLGPLLSSNYFMALHKEPSNPDKLRPIGMGAALRRVVGKYAMEYLQSRLATYLVPFGQFAIAVKGGLDFMVDVARTQLHRFVSCPDPSRALLLLDIKNMFNEVSRVAVRDFLVESPEFSCLVPLYDLLYSTPNKCHYFDDNNDLQYFLQQEGHAQGCPIAPTMSVFNLCLLLKLALHLPIQSSKKL</sequence>
<gene>
    <name evidence="1" type="ORF">SEMRO_14_G010511.2</name>
</gene>
<keyword evidence="2" id="KW-1185">Reference proteome</keyword>
<evidence type="ECO:0000313" key="2">
    <source>
        <dbReference type="Proteomes" id="UP001153069"/>
    </source>
</evidence>
<dbReference type="AlphaFoldDB" id="A0A9N8H280"/>